<feature type="compositionally biased region" description="Low complexity" evidence="1">
    <location>
        <begin position="465"/>
        <end position="479"/>
    </location>
</feature>
<name>A0A9W6U1E0_9STRA</name>
<sequence>MTQRKSESPLEFYYRLNKVADKAGIDFASSPDVPDEPTSFKTKTIRTKSKMTGMYVSRMWWRKFPMCHRQPAPPRGVPNLEMILERMEAKYKPSQVPSSRSSRAPDEGRLRMESFDQRPYHPVSKTGIAPSSVNAAMISDILKRAVAMTSSVIAAAAKDTPLVCVEFDLVSSVTSFMKLNVENGRCSKCPLDGDPERVGLKTTPKWCVLVYVGPEMRNKNQENHPCMTVPSEKDDKYLSVHQWLEKPRLVERSPKNNDWDDPPEFRLSPGQDTGLGTGFTSAVLDCVPSSRNALLWRLSHSERELTSRTWRVSRHPDRLWQSNPQRDVVWAGRGDRWATQIIYATRSWPVAVKVVNISDKTVWIDSTTAVARIVGFRFFPKPERFVRPGLREYKEWQVMIYDNTAQSDRRSEDGPLWTCTTSCLKGGRGVAKRGTRTLGFWHSRKPGGGRDDGRHCQQRAEPPEAQSRSSTQRSAAPSC</sequence>
<comment type="caution">
    <text evidence="2">The sequence shown here is derived from an EMBL/GenBank/DDBJ whole genome shotgun (WGS) entry which is preliminary data.</text>
</comment>
<dbReference type="AlphaFoldDB" id="A0A9W6U1E0"/>
<evidence type="ECO:0000313" key="2">
    <source>
        <dbReference type="EMBL" id="GMF23999.1"/>
    </source>
</evidence>
<accession>A0A9W6U1E0</accession>
<dbReference type="Proteomes" id="UP001165121">
    <property type="component" value="Unassembled WGS sequence"/>
</dbReference>
<keyword evidence="3" id="KW-1185">Reference proteome</keyword>
<organism evidence="2 3">
    <name type="scientific">Phytophthora fragariaefolia</name>
    <dbReference type="NCBI Taxonomy" id="1490495"/>
    <lineage>
        <taxon>Eukaryota</taxon>
        <taxon>Sar</taxon>
        <taxon>Stramenopiles</taxon>
        <taxon>Oomycota</taxon>
        <taxon>Peronosporomycetes</taxon>
        <taxon>Peronosporales</taxon>
        <taxon>Peronosporaceae</taxon>
        <taxon>Phytophthora</taxon>
    </lineage>
</organism>
<dbReference type="EMBL" id="BSXT01000308">
    <property type="protein sequence ID" value="GMF23999.1"/>
    <property type="molecule type" value="Genomic_DNA"/>
</dbReference>
<evidence type="ECO:0000256" key="1">
    <source>
        <dbReference type="SAM" id="MobiDB-lite"/>
    </source>
</evidence>
<evidence type="ECO:0000313" key="3">
    <source>
        <dbReference type="Proteomes" id="UP001165121"/>
    </source>
</evidence>
<proteinExistence type="predicted"/>
<gene>
    <name evidence="2" type="ORF">Pfra01_000392900</name>
</gene>
<reference evidence="2" key="1">
    <citation type="submission" date="2023-04" db="EMBL/GenBank/DDBJ databases">
        <title>Phytophthora fragariaefolia NBRC 109709.</title>
        <authorList>
            <person name="Ichikawa N."/>
            <person name="Sato H."/>
            <person name="Tonouchi N."/>
        </authorList>
    </citation>
    <scope>NUCLEOTIDE SEQUENCE</scope>
    <source>
        <strain evidence="2">NBRC 109709</strain>
    </source>
</reference>
<feature type="region of interest" description="Disordered" evidence="1">
    <location>
        <begin position="439"/>
        <end position="479"/>
    </location>
</feature>
<protein>
    <submittedName>
        <fullName evidence="2">Unnamed protein product</fullName>
    </submittedName>
</protein>